<gene>
    <name evidence="1" type="ORF">J2853_001262</name>
</gene>
<protein>
    <recommendedName>
        <fullName evidence="3">FCD domain-containing protein</fullName>
    </recommendedName>
</protein>
<evidence type="ECO:0000313" key="2">
    <source>
        <dbReference type="Proteomes" id="UP001225356"/>
    </source>
</evidence>
<proteinExistence type="predicted"/>
<evidence type="ECO:0000313" key="1">
    <source>
        <dbReference type="EMBL" id="MDP9842051.1"/>
    </source>
</evidence>
<organism evidence="1 2">
    <name type="scientific">Streptosporangium lutulentum</name>
    <dbReference type="NCBI Taxonomy" id="1461250"/>
    <lineage>
        <taxon>Bacteria</taxon>
        <taxon>Bacillati</taxon>
        <taxon>Actinomycetota</taxon>
        <taxon>Actinomycetes</taxon>
        <taxon>Streptosporangiales</taxon>
        <taxon>Streptosporangiaceae</taxon>
        <taxon>Streptosporangium</taxon>
    </lineage>
</organism>
<reference evidence="1 2" key="1">
    <citation type="submission" date="2023-07" db="EMBL/GenBank/DDBJ databases">
        <title>Sequencing the genomes of 1000 actinobacteria strains.</title>
        <authorList>
            <person name="Klenk H.-P."/>
        </authorList>
    </citation>
    <scope>NUCLEOTIDE SEQUENCE [LARGE SCALE GENOMIC DNA]</scope>
    <source>
        <strain evidence="1 2">DSM 46740</strain>
    </source>
</reference>
<dbReference type="Proteomes" id="UP001225356">
    <property type="component" value="Unassembled WGS sequence"/>
</dbReference>
<sequence>MPAVSEVIAVHAGILRSDARVLTECAERLREIEARLGGEGVAPGWLRETVKAHIDACVVASGDLAEAATRLRAHADQARRRPPR</sequence>
<accession>A0ABT9Q5N0</accession>
<dbReference type="RefSeq" id="WP_307555881.1">
    <property type="nucleotide sequence ID" value="NZ_JAUSQU010000001.1"/>
</dbReference>
<evidence type="ECO:0008006" key="3">
    <source>
        <dbReference type="Google" id="ProtNLM"/>
    </source>
</evidence>
<keyword evidence="2" id="KW-1185">Reference proteome</keyword>
<comment type="caution">
    <text evidence="1">The sequence shown here is derived from an EMBL/GenBank/DDBJ whole genome shotgun (WGS) entry which is preliminary data.</text>
</comment>
<dbReference type="EMBL" id="JAUSQU010000001">
    <property type="protein sequence ID" value="MDP9842051.1"/>
    <property type="molecule type" value="Genomic_DNA"/>
</dbReference>
<name>A0ABT9Q5N0_9ACTN</name>